<dbReference type="Proteomes" id="UP001285154">
    <property type="component" value="Unassembled WGS sequence"/>
</dbReference>
<dbReference type="RefSeq" id="WP_320249844.1">
    <property type="nucleotide sequence ID" value="NZ_JAVIIQ010000007.1"/>
</dbReference>
<comment type="caution">
    <text evidence="3">The sequence shown here is derived from an EMBL/GenBank/DDBJ whole genome shotgun (WGS) entry which is preliminary data.</text>
</comment>
<dbReference type="Pfam" id="PF03729">
    <property type="entry name" value="DUF308"/>
    <property type="match status" value="1"/>
</dbReference>
<feature type="transmembrane region" description="Helical" evidence="2">
    <location>
        <begin position="150"/>
        <end position="168"/>
    </location>
</feature>
<organism evidence="3 4">
    <name type="scientific">Mesorhizobium vachelliae</name>
    <dbReference type="NCBI Taxonomy" id="3072309"/>
    <lineage>
        <taxon>Bacteria</taxon>
        <taxon>Pseudomonadati</taxon>
        <taxon>Pseudomonadota</taxon>
        <taxon>Alphaproteobacteria</taxon>
        <taxon>Hyphomicrobiales</taxon>
        <taxon>Phyllobacteriaceae</taxon>
        <taxon>Mesorhizobium</taxon>
    </lineage>
</organism>
<evidence type="ECO:0000256" key="2">
    <source>
        <dbReference type="SAM" id="Phobius"/>
    </source>
</evidence>
<dbReference type="EMBL" id="JAVIIQ010000007">
    <property type="protein sequence ID" value="MDX8533140.1"/>
    <property type="molecule type" value="Genomic_DNA"/>
</dbReference>
<feature type="transmembrane region" description="Helical" evidence="2">
    <location>
        <begin position="96"/>
        <end position="114"/>
    </location>
</feature>
<accession>A0ABU5A7I7</accession>
<feature type="transmembrane region" description="Helical" evidence="2">
    <location>
        <begin position="12"/>
        <end position="32"/>
    </location>
</feature>
<feature type="transmembrane region" description="Helical" evidence="2">
    <location>
        <begin position="38"/>
        <end position="63"/>
    </location>
</feature>
<evidence type="ECO:0000256" key="1">
    <source>
        <dbReference type="SAM" id="MobiDB-lite"/>
    </source>
</evidence>
<feature type="transmembrane region" description="Helical" evidence="2">
    <location>
        <begin position="70"/>
        <end position="90"/>
    </location>
</feature>
<evidence type="ECO:0000313" key="3">
    <source>
        <dbReference type="EMBL" id="MDX8533140.1"/>
    </source>
</evidence>
<evidence type="ECO:0000313" key="4">
    <source>
        <dbReference type="Proteomes" id="UP001285154"/>
    </source>
</evidence>
<dbReference type="InterPro" id="IPR005325">
    <property type="entry name" value="DUF308_memb"/>
</dbReference>
<proteinExistence type="predicted"/>
<reference evidence="3 4" key="1">
    <citation type="submission" date="2023-08" db="EMBL/GenBank/DDBJ databases">
        <title>Implementing the SeqCode for naming new Mesorhizobium species isolated from Vachellia karroo root nodules.</title>
        <authorList>
            <person name="Van Lill M."/>
        </authorList>
    </citation>
    <scope>NUCLEOTIDE SEQUENCE [LARGE SCALE GENOMIC DNA]</scope>
    <source>
        <strain evidence="3 4">VK25D</strain>
    </source>
</reference>
<keyword evidence="2" id="KW-0472">Membrane</keyword>
<keyword evidence="4" id="KW-1185">Reference proteome</keyword>
<sequence length="241" mass="25894">MAQLSEAQQPRRSAWTNAAIGIILILAGVFVLGDLALATIISALVLGIAIICAGFVEIALAIWAGGWRGFLWQTTLGILYVIFGFLLISLPALGSMILIWLLGVVLMISGLGRISLGLRYLSTDRWMMLVSGLFGLAAGFLILIGWPSTGVWVIGAFVGIDLILHAWAGSLQACGQRILPGDPAIFTVAGAAMVFKSGRLSHGEARAARTRVRRDWAGRNRRSGRPPMSKPRDCQSDRRAK</sequence>
<protein>
    <submittedName>
        <fullName evidence="3">HdeD family acid-resistance protein</fullName>
    </submittedName>
</protein>
<dbReference type="PANTHER" id="PTHR34989">
    <property type="entry name" value="PROTEIN HDED"/>
    <property type="match status" value="1"/>
</dbReference>
<feature type="compositionally biased region" description="Basic and acidic residues" evidence="1">
    <location>
        <begin position="230"/>
        <end position="241"/>
    </location>
</feature>
<name>A0ABU5A7I7_9HYPH</name>
<dbReference type="InterPro" id="IPR052712">
    <property type="entry name" value="Acid_resist_chaperone_HdeD"/>
</dbReference>
<gene>
    <name evidence="3" type="ORF">RFM42_19280</name>
</gene>
<keyword evidence="2" id="KW-1133">Transmembrane helix</keyword>
<keyword evidence="2" id="KW-0812">Transmembrane</keyword>
<feature type="transmembrane region" description="Helical" evidence="2">
    <location>
        <begin position="126"/>
        <end position="144"/>
    </location>
</feature>
<dbReference type="PANTHER" id="PTHR34989:SF1">
    <property type="entry name" value="PROTEIN HDED"/>
    <property type="match status" value="1"/>
</dbReference>
<feature type="region of interest" description="Disordered" evidence="1">
    <location>
        <begin position="214"/>
        <end position="241"/>
    </location>
</feature>